<comment type="catalytic activity">
    <reaction evidence="1">
        <text>ATP + protein L-histidine = ADP + protein N-phospho-L-histidine.</text>
        <dbReference type="EC" id="2.7.13.3"/>
    </reaction>
</comment>
<feature type="transmembrane region" description="Helical" evidence="15">
    <location>
        <begin position="12"/>
        <end position="35"/>
    </location>
</feature>
<dbReference type="PROSITE" id="PS50109">
    <property type="entry name" value="HIS_KIN"/>
    <property type="match status" value="1"/>
</dbReference>
<dbReference type="GO" id="GO:0005886">
    <property type="term" value="C:plasma membrane"/>
    <property type="evidence" value="ECO:0007669"/>
    <property type="project" value="UniProtKB-SubCell"/>
</dbReference>
<dbReference type="SMART" id="SM00388">
    <property type="entry name" value="HisKA"/>
    <property type="match status" value="1"/>
</dbReference>
<evidence type="ECO:0000256" key="5">
    <source>
        <dbReference type="ARBA" id="ARBA00022519"/>
    </source>
</evidence>
<organism evidence="18 19">
    <name type="scientific">Modicisalibacter muralis</name>
    <dbReference type="NCBI Taxonomy" id="119000"/>
    <lineage>
        <taxon>Bacteria</taxon>
        <taxon>Pseudomonadati</taxon>
        <taxon>Pseudomonadota</taxon>
        <taxon>Gammaproteobacteria</taxon>
        <taxon>Oceanospirillales</taxon>
        <taxon>Halomonadaceae</taxon>
        <taxon>Modicisalibacter</taxon>
    </lineage>
</organism>
<evidence type="ECO:0000256" key="11">
    <source>
        <dbReference type="ARBA" id="ARBA00022840"/>
    </source>
</evidence>
<dbReference type="STRING" id="119000.SAMN05661010_00792"/>
<dbReference type="EC" id="2.7.13.3" evidence="3"/>
<evidence type="ECO:0000259" key="17">
    <source>
        <dbReference type="PROSITE" id="PS50885"/>
    </source>
</evidence>
<dbReference type="Gene3D" id="1.10.287.130">
    <property type="match status" value="1"/>
</dbReference>
<evidence type="ECO:0000256" key="12">
    <source>
        <dbReference type="ARBA" id="ARBA00022989"/>
    </source>
</evidence>
<evidence type="ECO:0000259" key="16">
    <source>
        <dbReference type="PROSITE" id="PS50109"/>
    </source>
</evidence>
<keyword evidence="14 15" id="KW-0472">Membrane</keyword>
<dbReference type="SMART" id="SM00387">
    <property type="entry name" value="HATPase_c"/>
    <property type="match status" value="1"/>
</dbReference>
<dbReference type="InterPro" id="IPR003594">
    <property type="entry name" value="HATPase_dom"/>
</dbReference>
<keyword evidence="5" id="KW-0997">Cell inner membrane</keyword>
<dbReference type="Gene3D" id="3.30.565.10">
    <property type="entry name" value="Histidine kinase-like ATPase, C-terminal domain"/>
    <property type="match status" value="1"/>
</dbReference>
<evidence type="ECO:0000256" key="2">
    <source>
        <dbReference type="ARBA" id="ARBA00004429"/>
    </source>
</evidence>
<dbReference type="GO" id="GO:0000155">
    <property type="term" value="F:phosphorelay sensor kinase activity"/>
    <property type="evidence" value="ECO:0007669"/>
    <property type="project" value="InterPro"/>
</dbReference>
<dbReference type="PANTHER" id="PTHR44936">
    <property type="entry name" value="SENSOR PROTEIN CREC"/>
    <property type="match status" value="1"/>
</dbReference>
<evidence type="ECO:0000256" key="3">
    <source>
        <dbReference type="ARBA" id="ARBA00012438"/>
    </source>
</evidence>
<evidence type="ECO:0000256" key="14">
    <source>
        <dbReference type="ARBA" id="ARBA00023136"/>
    </source>
</evidence>
<dbReference type="InterPro" id="IPR003660">
    <property type="entry name" value="HAMP_dom"/>
</dbReference>
<feature type="transmembrane region" description="Helical" evidence="15">
    <location>
        <begin position="204"/>
        <end position="222"/>
    </location>
</feature>
<dbReference type="RefSeq" id="WP_089726002.1">
    <property type="nucleotide sequence ID" value="NZ_FNGI01000001.1"/>
</dbReference>
<evidence type="ECO:0000256" key="9">
    <source>
        <dbReference type="ARBA" id="ARBA00022741"/>
    </source>
</evidence>
<dbReference type="InterPro" id="IPR036890">
    <property type="entry name" value="HATPase_C_sf"/>
</dbReference>
<name>A0A1G9GPW4_9GAMM</name>
<evidence type="ECO:0000256" key="13">
    <source>
        <dbReference type="ARBA" id="ARBA00023012"/>
    </source>
</evidence>
<dbReference type="EMBL" id="FNGI01000001">
    <property type="protein sequence ID" value="SDL02706.1"/>
    <property type="molecule type" value="Genomic_DNA"/>
</dbReference>
<keyword evidence="8 15" id="KW-0812">Transmembrane</keyword>
<protein>
    <recommendedName>
        <fullName evidence="3">histidine kinase</fullName>
        <ecNumber evidence="3">2.7.13.3</ecNumber>
    </recommendedName>
</protein>
<keyword evidence="7" id="KW-0808">Transferase</keyword>
<dbReference type="Pfam" id="PF00672">
    <property type="entry name" value="HAMP"/>
    <property type="match status" value="1"/>
</dbReference>
<proteinExistence type="predicted"/>
<reference evidence="18 19" key="1">
    <citation type="submission" date="2016-10" db="EMBL/GenBank/DDBJ databases">
        <authorList>
            <person name="de Groot N.N."/>
        </authorList>
    </citation>
    <scope>NUCLEOTIDE SEQUENCE [LARGE SCALE GENOMIC DNA]</scope>
    <source>
        <strain evidence="18 19">DSM 14789</strain>
    </source>
</reference>
<evidence type="ECO:0000313" key="19">
    <source>
        <dbReference type="Proteomes" id="UP000198654"/>
    </source>
</evidence>
<evidence type="ECO:0000256" key="4">
    <source>
        <dbReference type="ARBA" id="ARBA00022475"/>
    </source>
</evidence>
<dbReference type="InterPro" id="IPR036097">
    <property type="entry name" value="HisK_dim/P_sf"/>
</dbReference>
<comment type="subcellular location">
    <subcellularLocation>
        <location evidence="2">Cell inner membrane</location>
        <topology evidence="2">Multi-pass membrane protein</topology>
    </subcellularLocation>
</comment>
<dbReference type="Gene3D" id="6.10.340.10">
    <property type="match status" value="1"/>
</dbReference>
<accession>A0A1G9GPW4</accession>
<dbReference type="InterPro" id="IPR003661">
    <property type="entry name" value="HisK_dim/P_dom"/>
</dbReference>
<dbReference type="Proteomes" id="UP000198654">
    <property type="component" value="Unassembled WGS sequence"/>
</dbReference>
<sequence>MRFLARPMPRTLRGRFVLIMIVGVLSAQLASYALWSAQTRSSQHEQLDELSNNLAYSIASTVRFFRSLPYEYRHIVLNQLRDMGGTRFFVSVNEQRIDIEDIGDGAGKTLVVGNVRRVLASELGVRDAWIEFSRPETLRVFNNEVLLSELPPSWSHYSLLLEPVSPPILVVQMSLEADTWLYVATLFPMIDPLEEQRWLSRDRLFVLLMVLATVIALSLGLIRGVTWPLARLARAARQLGVDLDAPPLSERGPREVVASARAFNRMQERIRSQVDERERLFSAISHDLKTPITRLRLRAEMLDDDRQRERFCASLDELDLLVKGALASVKGLELHENTETLDVRAMLASLTQELEVQGGSVAVRGDTAWLAVKPLAFKRCLANLLENAIFYGQHADVRVRSHWDEICIVVRDHGPGIPDDQLERVFAPFVRLEGSRSRHTGGNGLGLSIARHIVHAHGGTLSMGNHPEGGLRVTLRFPVESRTAIGLS</sequence>
<keyword evidence="13" id="KW-0902">Two-component regulatory system</keyword>
<evidence type="ECO:0000313" key="18">
    <source>
        <dbReference type="EMBL" id="SDL02706.1"/>
    </source>
</evidence>
<keyword evidence="4" id="KW-1003">Cell membrane</keyword>
<dbReference type="InterPro" id="IPR005467">
    <property type="entry name" value="His_kinase_dom"/>
</dbReference>
<keyword evidence="19" id="KW-1185">Reference proteome</keyword>
<dbReference type="CDD" id="cd00082">
    <property type="entry name" value="HisKA"/>
    <property type="match status" value="1"/>
</dbReference>
<keyword evidence="10 18" id="KW-0418">Kinase</keyword>
<dbReference type="CDD" id="cd06225">
    <property type="entry name" value="HAMP"/>
    <property type="match status" value="1"/>
</dbReference>
<dbReference type="PROSITE" id="PS50885">
    <property type="entry name" value="HAMP"/>
    <property type="match status" value="1"/>
</dbReference>
<dbReference type="SUPFAM" id="SSF55874">
    <property type="entry name" value="ATPase domain of HSP90 chaperone/DNA topoisomerase II/histidine kinase"/>
    <property type="match status" value="1"/>
</dbReference>
<evidence type="ECO:0000256" key="1">
    <source>
        <dbReference type="ARBA" id="ARBA00000085"/>
    </source>
</evidence>
<dbReference type="PANTHER" id="PTHR44936:SF5">
    <property type="entry name" value="SENSOR HISTIDINE KINASE ENVZ"/>
    <property type="match status" value="1"/>
</dbReference>
<gene>
    <name evidence="18" type="ORF">SAMN05661010_00792</name>
</gene>
<keyword evidence="12 15" id="KW-1133">Transmembrane helix</keyword>
<dbReference type="InterPro" id="IPR004358">
    <property type="entry name" value="Sig_transdc_His_kin-like_C"/>
</dbReference>
<dbReference type="SUPFAM" id="SSF47384">
    <property type="entry name" value="Homodimeric domain of signal transducing histidine kinase"/>
    <property type="match status" value="1"/>
</dbReference>
<feature type="domain" description="Histidine kinase" evidence="16">
    <location>
        <begin position="283"/>
        <end position="481"/>
    </location>
</feature>
<dbReference type="PRINTS" id="PR00344">
    <property type="entry name" value="BCTRLSENSOR"/>
</dbReference>
<keyword evidence="6" id="KW-0597">Phosphoprotein</keyword>
<keyword evidence="9" id="KW-0547">Nucleotide-binding</keyword>
<dbReference type="GO" id="GO:0005524">
    <property type="term" value="F:ATP binding"/>
    <property type="evidence" value="ECO:0007669"/>
    <property type="project" value="UniProtKB-KW"/>
</dbReference>
<dbReference type="Pfam" id="PF00512">
    <property type="entry name" value="HisKA"/>
    <property type="match status" value="1"/>
</dbReference>
<keyword evidence="11" id="KW-0067">ATP-binding</keyword>
<dbReference type="AlphaFoldDB" id="A0A1G9GPW4"/>
<dbReference type="Pfam" id="PF02518">
    <property type="entry name" value="HATPase_c"/>
    <property type="match status" value="1"/>
</dbReference>
<dbReference type="InterPro" id="IPR050980">
    <property type="entry name" value="2C_sensor_his_kinase"/>
</dbReference>
<evidence type="ECO:0000256" key="6">
    <source>
        <dbReference type="ARBA" id="ARBA00022553"/>
    </source>
</evidence>
<evidence type="ECO:0000256" key="7">
    <source>
        <dbReference type="ARBA" id="ARBA00022679"/>
    </source>
</evidence>
<dbReference type="OrthoDB" id="9804645at2"/>
<evidence type="ECO:0000256" key="8">
    <source>
        <dbReference type="ARBA" id="ARBA00022692"/>
    </source>
</evidence>
<feature type="domain" description="HAMP" evidence="17">
    <location>
        <begin position="223"/>
        <end position="275"/>
    </location>
</feature>
<evidence type="ECO:0000256" key="15">
    <source>
        <dbReference type="SAM" id="Phobius"/>
    </source>
</evidence>
<dbReference type="CDD" id="cd00075">
    <property type="entry name" value="HATPase"/>
    <property type="match status" value="1"/>
</dbReference>
<evidence type="ECO:0000256" key="10">
    <source>
        <dbReference type="ARBA" id="ARBA00022777"/>
    </source>
</evidence>